<organism evidence="2 3">
    <name type="scientific">Euplotes crassus</name>
    <dbReference type="NCBI Taxonomy" id="5936"/>
    <lineage>
        <taxon>Eukaryota</taxon>
        <taxon>Sar</taxon>
        <taxon>Alveolata</taxon>
        <taxon>Ciliophora</taxon>
        <taxon>Intramacronucleata</taxon>
        <taxon>Spirotrichea</taxon>
        <taxon>Hypotrichia</taxon>
        <taxon>Euplotida</taxon>
        <taxon>Euplotidae</taxon>
        <taxon>Moneuplotes</taxon>
    </lineage>
</organism>
<reference evidence="2" key="1">
    <citation type="submission" date="2023-07" db="EMBL/GenBank/DDBJ databases">
        <authorList>
            <consortium name="AG Swart"/>
            <person name="Singh M."/>
            <person name="Singh A."/>
            <person name="Seah K."/>
            <person name="Emmerich C."/>
        </authorList>
    </citation>
    <scope>NUCLEOTIDE SEQUENCE</scope>
    <source>
        <strain evidence="2">DP1</strain>
    </source>
</reference>
<gene>
    <name evidence="2" type="ORF">ECRASSUSDP1_LOCUS1702</name>
</gene>
<comment type="caution">
    <text evidence="2">The sequence shown here is derived from an EMBL/GenBank/DDBJ whole genome shotgun (WGS) entry which is preliminary data.</text>
</comment>
<keyword evidence="1" id="KW-0175">Coiled coil</keyword>
<protein>
    <submittedName>
        <fullName evidence="2">Uncharacterized protein</fullName>
    </submittedName>
</protein>
<evidence type="ECO:0000256" key="1">
    <source>
        <dbReference type="SAM" id="Coils"/>
    </source>
</evidence>
<sequence>MDLSVDCCVEVCDSKAMMYVESGGKYYCGYHFDERFEPYQGERLISPILAVNTIKTVDLIVKIFSTSLLVDLIGKPGENGQEFCNEIKLHMDEVKRQMNKAIETKSLHEFADLRTRAKNLQAIVNDEESFKDFAIKWLWRCSEESIKEKPIGAMGIDDLREYQSDKLQEEIKKKDLAIENLEEENKTLYQEIEQLKQRHDRGIQDEVLLSYSDFNLHYKNITREALELNPESRLTLSLNDPNHLACLVDLPTKMPDIDKLDLKKIPGDSQEIKSFLRNKFPNKVRVLNFNWQSEINPSMDFYMRELVTISKNVLKQFFIYKFEISQPNLIMLLSVCKKKTWIGFITCKLKLASVPNFGGRLSGSTIYGIDLNSCGKSEYGDWENNQMHFDNLMNGLSQENDLKNSLKKIKMTKCGLEADQVTSILLKYGFRDDTISSYSK</sequence>
<accession>A0AAD1U1S8</accession>
<name>A0AAD1U1S8_EUPCR</name>
<feature type="coiled-coil region" evidence="1">
    <location>
        <begin position="164"/>
        <end position="198"/>
    </location>
</feature>
<proteinExistence type="predicted"/>
<dbReference type="AlphaFoldDB" id="A0AAD1U1S8"/>
<evidence type="ECO:0000313" key="2">
    <source>
        <dbReference type="EMBL" id="CAI2360400.1"/>
    </source>
</evidence>
<evidence type="ECO:0000313" key="3">
    <source>
        <dbReference type="Proteomes" id="UP001295684"/>
    </source>
</evidence>
<dbReference type="EMBL" id="CAMPGE010001605">
    <property type="protein sequence ID" value="CAI2360400.1"/>
    <property type="molecule type" value="Genomic_DNA"/>
</dbReference>
<dbReference type="Proteomes" id="UP001295684">
    <property type="component" value="Unassembled WGS sequence"/>
</dbReference>
<keyword evidence="3" id="KW-1185">Reference proteome</keyword>